<reference evidence="14" key="1">
    <citation type="submission" date="2016-09" db="EMBL/GenBank/DDBJ databases">
        <authorList>
            <person name="Varghese N."/>
            <person name="Submissions S."/>
        </authorList>
    </citation>
    <scope>NUCLEOTIDE SEQUENCE [LARGE SCALE GENOMIC DNA]</scope>
    <source>
        <strain evidence="14">JS23</strain>
    </source>
</reference>
<organism evidence="13 14">
    <name type="scientific">Chitinasiproducens palmae</name>
    <dbReference type="NCBI Taxonomy" id="1770053"/>
    <lineage>
        <taxon>Bacteria</taxon>
        <taxon>Pseudomonadati</taxon>
        <taxon>Pseudomonadota</taxon>
        <taxon>Betaproteobacteria</taxon>
        <taxon>Burkholderiales</taxon>
        <taxon>Burkholderiaceae</taxon>
        <taxon>Chitinasiproducens</taxon>
    </lineage>
</organism>
<evidence type="ECO:0000256" key="3">
    <source>
        <dbReference type="ARBA" id="ARBA00022676"/>
    </source>
</evidence>
<dbReference type="GO" id="GO:0051301">
    <property type="term" value="P:cell division"/>
    <property type="evidence" value="ECO:0007669"/>
    <property type="project" value="UniProtKB-KW"/>
</dbReference>
<evidence type="ECO:0000259" key="11">
    <source>
        <dbReference type="Pfam" id="PF03033"/>
    </source>
</evidence>
<keyword evidence="5 10" id="KW-0133">Cell shape</keyword>
<dbReference type="GO" id="GO:0008360">
    <property type="term" value="P:regulation of cell shape"/>
    <property type="evidence" value="ECO:0007669"/>
    <property type="project" value="UniProtKB-KW"/>
</dbReference>
<evidence type="ECO:0000256" key="5">
    <source>
        <dbReference type="ARBA" id="ARBA00022960"/>
    </source>
</evidence>
<dbReference type="EC" id="2.4.1.227" evidence="10"/>
<dbReference type="EMBL" id="FNLO01000008">
    <property type="protein sequence ID" value="SDV49590.1"/>
    <property type="molecule type" value="Genomic_DNA"/>
</dbReference>
<feature type="domain" description="Glycosyl transferase family 28 C-terminal" evidence="12">
    <location>
        <begin position="184"/>
        <end position="350"/>
    </location>
</feature>
<evidence type="ECO:0000256" key="4">
    <source>
        <dbReference type="ARBA" id="ARBA00022679"/>
    </source>
</evidence>
<dbReference type="Pfam" id="PF04101">
    <property type="entry name" value="Glyco_tran_28_C"/>
    <property type="match status" value="1"/>
</dbReference>
<keyword evidence="8 10" id="KW-0131">Cell cycle</keyword>
<dbReference type="PANTHER" id="PTHR21015:SF22">
    <property type="entry name" value="GLYCOSYLTRANSFERASE"/>
    <property type="match status" value="1"/>
</dbReference>
<keyword evidence="7 10" id="KW-0472">Membrane</keyword>
<proteinExistence type="inferred from homology"/>
<dbReference type="Gene3D" id="3.40.50.2000">
    <property type="entry name" value="Glycogen Phosphorylase B"/>
    <property type="match status" value="2"/>
</dbReference>
<dbReference type="RefSeq" id="WP_091909841.1">
    <property type="nucleotide sequence ID" value="NZ_FNLO01000008.1"/>
</dbReference>
<gene>
    <name evidence="10" type="primary">murG</name>
    <name evidence="13" type="ORF">SAMN05216551_108215</name>
</gene>
<dbReference type="STRING" id="1770053.SAMN05216551_108215"/>
<feature type="binding site" evidence="10">
    <location>
        <position position="126"/>
    </location>
    <ligand>
        <name>UDP-N-acetyl-alpha-D-glucosamine</name>
        <dbReference type="ChEBI" id="CHEBI:57705"/>
    </ligand>
</feature>
<dbReference type="PANTHER" id="PTHR21015">
    <property type="entry name" value="UDP-N-ACETYLGLUCOSAMINE--N-ACETYLMURAMYL-(PENTAPEPTIDE) PYROPHOSPHORYL-UNDECAPRENOL N-ACETYLGLUCOSAMINE TRANSFERASE 1"/>
    <property type="match status" value="1"/>
</dbReference>
<dbReference type="AlphaFoldDB" id="A0A1H2PRP7"/>
<dbReference type="Proteomes" id="UP000243719">
    <property type="component" value="Unassembled WGS sequence"/>
</dbReference>
<evidence type="ECO:0000256" key="6">
    <source>
        <dbReference type="ARBA" id="ARBA00022984"/>
    </source>
</evidence>
<dbReference type="GO" id="GO:0071555">
    <property type="term" value="P:cell wall organization"/>
    <property type="evidence" value="ECO:0007669"/>
    <property type="project" value="UniProtKB-KW"/>
</dbReference>
<dbReference type="GO" id="GO:0005886">
    <property type="term" value="C:plasma membrane"/>
    <property type="evidence" value="ECO:0007669"/>
    <property type="project" value="UniProtKB-SubCell"/>
</dbReference>
<comment type="similarity">
    <text evidence="10">Belongs to the glycosyltransferase 28 family. MurG subfamily.</text>
</comment>
<evidence type="ECO:0000256" key="2">
    <source>
        <dbReference type="ARBA" id="ARBA00022618"/>
    </source>
</evidence>
<dbReference type="GO" id="GO:0050511">
    <property type="term" value="F:undecaprenyldiphospho-muramoylpentapeptide beta-N-acetylglucosaminyltransferase activity"/>
    <property type="evidence" value="ECO:0007669"/>
    <property type="project" value="UniProtKB-UniRule"/>
</dbReference>
<evidence type="ECO:0000313" key="14">
    <source>
        <dbReference type="Proteomes" id="UP000243719"/>
    </source>
</evidence>
<evidence type="ECO:0000256" key="1">
    <source>
        <dbReference type="ARBA" id="ARBA00022475"/>
    </source>
</evidence>
<comment type="caution">
    <text evidence="10">Lacks conserved residue(s) required for the propagation of feature annotation.</text>
</comment>
<feature type="binding site" evidence="10">
    <location>
        <position position="249"/>
    </location>
    <ligand>
        <name>UDP-N-acetyl-alpha-D-glucosamine</name>
        <dbReference type="ChEBI" id="CHEBI:57705"/>
    </ligand>
</feature>
<keyword evidence="14" id="KW-1185">Reference proteome</keyword>
<dbReference type="GO" id="GO:0009252">
    <property type="term" value="P:peptidoglycan biosynthetic process"/>
    <property type="evidence" value="ECO:0007669"/>
    <property type="project" value="UniProtKB-UniRule"/>
</dbReference>
<keyword evidence="1 10" id="KW-1003">Cell membrane</keyword>
<feature type="binding site" evidence="10">
    <location>
        <position position="294"/>
    </location>
    <ligand>
        <name>UDP-N-acetyl-alpha-D-glucosamine</name>
        <dbReference type="ChEBI" id="CHEBI:57705"/>
    </ligand>
</feature>
<keyword evidence="2 10" id="KW-0132">Cell division</keyword>
<feature type="domain" description="Glycosyltransferase family 28 N-terminal" evidence="11">
    <location>
        <begin position="8"/>
        <end position="144"/>
    </location>
</feature>
<dbReference type="OrthoDB" id="9808936at2"/>
<dbReference type="GO" id="GO:0051991">
    <property type="term" value="F:UDP-N-acetyl-D-glucosamine:N-acetylmuramoyl-L-alanyl-D-glutamyl-meso-2,6-diaminopimelyl-D-alanyl-D-alanine-diphosphoundecaprenol 4-beta-N-acetylglucosaminlytransferase activity"/>
    <property type="evidence" value="ECO:0007669"/>
    <property type="project" value="RHEA"/>
</dbReference>
<dbReference type="NCBIfam" id="TIGR01133">
    <property type="entry name" value="murG"/>
    <property type="match status" value="1"/>
</dbReference>
<dbReference type="SUPFAM" id="SSF53756">
    <property type="entry name" value="UDP-Glycosyltransferase/glycogen phosphorylase"/>
    <property type="match status" value="1"/>
</dbReference>
<evidence type="ECO:0000256" key="7">
    <source>
        <dbReference type="ARBA" id="ARBA00023136"/>
    </source>
</evidence>
<accession>A0A1H2PRP7</accession>
<comment type="function">
    <text evidence="10">Cell wall formation. Catalyzes the transfer of a GlcNAc subunit on undecaprenyl-pyrophosphoryl-MurNAc-pentapeptide (lipid intermediate I) to form undecaprenyl-pyrophosphoryl-MurNAc-(pentapeptide)GlcNAc (lipid intermediate II).</text>
</comment>
<sequence>MSVARTLLVMAGGTGGHVFPGLAVAERMRERGWRVVWLGNPNGMEADLVPRHGVPIQFVRFGGVRGKGLSTKLLLPLRLLRALRDSGRVLRAVRPDVVLGMGGYITFPAGLMTALSGRPLVLHEQNSIAGLANRVLAKLARRVLVAFPDALPGALWTGNPIRGSLAALPEPVHRYGARTGALRILVVGGSLGAAALNEKVPQALALLRGRVDFEVTHQAGAKHMAALSANYERAGFRTDDPAVRLVPFINDMSEAYGAADVVVCRSGAMTVAEIAAAGVAALFVPFPFAVDDHQTHNARFLVDNGAADLIQQRDLDVARLADWLASHDRATLATMASRARALAKPDATDQVADVCEACAVPLRQS</sequence>
<keyword evidence="9 10" id="KW-0961">Cell wall biogenesis/degradation</keyword>
<evidence type="ECO:0000313" key="13">
    <source>
        <dbReference type="EMBL" id="SDV49590.1"/>
    </source>
</evidence>
<evidence type="ECO:0000256" key="9">
    <source>
        <dbReference type="ARBA" id="ARBA00023316"/>
    </source>
</evidence>
<dbReference type="CDD" id="cd03785">
    <property type="entry name" value="GT28_MurG"/>
    <property type="match status" value="1"/>
</dbReference>
<comment type="subcellular location">
    <subcellularLocation>
        <location evidence="10">Cell membrane</location>
        <topology evidence="10">Peripheral membrane protein</topology>
        <orientation evidence="10">Cytoplasmic side</orientation>
    </subcellularLocation>
</comment>
<evidence type="ECO:0000256" key="8">
    <source>
        <dbReference type="ARBA" id="ARBA00023306"/>
    </source>
</evidence>
<feature type="binding site" evidence="10">
    <location>
        <begin position="14"/>
        <end position="16"/>
    </location>
    <ligand>
        <name>UDP-N-acetyl-alpha-D-glucosamine</name>
        <dbReference type="ChEBI" id="CHEBI:57705"/>
    </ligand>
</feature>
<keyword evidence="6 10" id="KW-0573">Peptidoglycan synthesis</keyword>
<feature type="binding site" evidence="10">
    <location>
        <position position="190"/>
    </location>
    <ligand>
        <name>UDP-N-acetyl-alpha-D-glucosamine</name>
        <dbReference type="ChEBI" id="CHEBI:57705"/>
    </ligand>
</feature>
<dbReference type="Pfam" id="PF03033">
    <property type="entry name" value="Glyco_transf_28"/>
    <property type="match status" value="1"/>
</dbReference>
<keyword evidence="3 10" id="KW-0328">Glycosyltransferase</keyword>
<name>A0A1H2PRP7_9BURK</name>
<evidence type="ECO:0000256" key="10">
    <source>
        <dbReference type="HAMAP-Rule" id="MF_00033"/>
    </source>
</evidence>
<keyword evidence="4 10" id="KW-0808">Transferase</keyword>
<dbReference type="InterPro" id="IPR006009">
    <property type="entry name" value="GlcNAc_MurG"/>
</dbReference>
<evidence type="ECO:0000259" key="12">
    <source>
        <dbReference type="Pfam" id="PF04101"/>
    </source>
</evidence>
<protein>
    <recommendedName>
        <fullName evidence="10">UDP-N-acetylglucosamine--N-acetylmuramyl-(pentapeptide) pyrophosphoryl-undecaprenol N-acetylglucosamine transferase</fullName>
        <ecNumber evidence="10">2.4.1.227</ecNumber>
    </recommendedName>
    <alternativeName>
        <fullName evidence="10">Undecaprenyl-PP-MurNAc-pentapeptide-UDPGlcNAc GlcNAc transferase</fullName>
    </alternativeName>
</protein>
<comment type="pathway">
    <text evidence="10">Cell wall biogenesis; peptidoglycan biosynthesis.</text>
</comment>
<dbReference type="HAMAP" id="MF_00033">
    <property type="entry name" value="MurG"/>
    <property type="match status" value="1"/>
</dbReference>
<comment type="catalytic activity">
    <reaction evidence="10">
        <text>di-trans,octa-cis-undecaprenyl diphospho-N-acetyl-alpha-D-muramoyl-L-alanyl-D-glutamyl-meso-2,6-diaminopimeloyl-D-alanyl-D-alanine + UDP-N-acetyl-alpha-D-glucosamine = di-trans,octa-cis-undecaprenyl diphospho-[N-acetyl-alpha-D-glucosaminyl-(1-&gt;4)]-N-acetyl-alpha-D-muramoyl-L-alanyl-D-glutamyl-meso-2,6-diaminopimeloyl-D-alanyl-D-alanine + UDP + H(+)</text>
        <dbReference type="Rhea" id="RHEA:31227"/>
        <dbReference type="ChEBI" id="CHEBI:15378"/>
        <dbReference type="ChEBI" id="CHEBI:57705"/>
        <dbReference type="ChEBI" id="CHEBI:58223"/>
        <dbReference type="ChEBI" id="CHEBI:61387"/>
        <dbReference type="ChEBI" id="CHEBI:61388"/>
        <dbReference type="EC" id="2.4.1.227"/>
    </reaction>
</comment>
<feature type="binding site" evidence="10">
    <location>
        <position position="162"/>
    </location>
    <ligand>
        <name>UDP-N-acetyl-alpha-D-glucosamine</name>
        <dbReference type="ChEBI" id="CHEBI:57705"/>
    </ligand>
</feature>
<dbReference type="InterPro" id="IPR007235">
    <property type="entry name" value="Glyco_trans_28_C"/>
</dbReference>
<dbReference type="InterPro" id="IPR004276">
    <property type="entry name" value="GlycoTrans_28_N"/>
</dbReference>
<dbReference type="GO" id="GO:0005975">
    <property type="term" value="P:carbohydrate metabolic process"/>
    <property type="evidence" value="ECO:0007669"/>
    <property type="project" value="InterPro"/>
</dbReference>
<dbReference type="UniPathway" id="UPA00219"/>